<evidence type="ECO:0000256" key="8">
    <source>
        <dbReference type="SAM" id="Phobius"/>
    </source>
</evidence>
<dbReference type="InterPro" id="IPR038731">
    <property type="entry name" value="RgtA/B/C-like"/>
</dbReference>
<evidence type="ECO:0000256" key="5">
    <source>
        <dbReference type="ARBA" id="ARBA00022692"/>
    </source>
</evidence>
<dbReference type="GO" id="GO:0016763">
    <property type="term" value="F:pentosyltransferase activity"/>
    <property type="evidence" value="ECO:0007669"/>
    <property type="project" value="TreeGrafter"/>
</dbReference>
<feature type="transmembrane region" description="Helical" evidence="8">
    <location>
        <begin position="68"/>
        <end position="88"/>
    </location>
</feature>
<feature type="transmembrane region" description="Helical" evidence="8">
    <location>
        <begin position="151"/>
        <end position="179"/>
    </location>
</feature>
<evidence type="ECO:0000313" key="11">
    <source>
        <dbReference type="Proteomes" id="UP000034214"/>
    </source>
</evidence>
<comment type="subcellular location">
    <subcellularLocation>
        <location evidence="1">Cell membrane</location>
        <topology evidence="1">Multi-pass membrane protein</topology>
    </subcellularLocation>
</comment>
<evidence type="ECO:0000256" key="6">
    <source>
        <dbReference type="ARBA" id="ARBA00022989"/>
    </source>
</evidence>
<dbReference type="Proteomes" id="UP000034214">
    <property type="component" value="Unassembled WGS sequence"/>
</dbReference>
<evidence type="ECO:0000259" key="9">
    <source>
        <dbReference type="Pfam" id="PF13231"/>
    </source>
</evidence>
<dbReference type="InterPro" id="IPR050297">
    <property type="entry name" value="LipidA_mod_glycosyltrf_83"/>
</dbReference>
<evidence type="ECO:0000256" key="7">
    <source>
        <dbReference type="ARBA" id="ARBA00023136"/>
    </source>
</evidence>
<reference evidence="10 11" key="1">
    <citation type="journal article" date="2015" name="Nature">
        <title>rRNA introns, odd ribosomes, and small enigmatic genomes across a large radiation of phyla.</title>
        <authorList>
            <person name="Brown C.T."/>
            <person name="Hug L.A."/>
            <person name="Thomas B.C."/>
            <person name="Sharon I."/>
            <person name="Castelle C.J."/>
            <person name="Singh A."/>
            <person name="Wilkins M.J."/>
            <person name="Williams K.H."/>
            <person name="Banfield J.F."/>
        </authorList>
    </citation>
    <scope>NUCLEOTIDE SEQUENCE [LARGE SCALE GENOMIC DNA]</scope>
</reference>
<feature type="domain" description="Glycosyltransferase RgtA/B/C/D-like" evidence="9">
    <location>
        <begin position="48"/>
        <end position="203"/>
    </location>
</feature>
<evidence type="ECO:0000313" key="10">
    <source>
        <dbReference type="EMBL" id="KKT96442.1"/>
    </source>
</evidence>
<dbReference type="EMBL" id="LCKM01000058">
    <property type="protein sequence ID" value="KKT96442.1"/>
    <property type="molecule type" value="Genomic_DNA"/>
</dbReference>
<gene>
    <name evidence="10" type="ORF">UW99_C0058G0003</name>
</gene>
<evidence type="ECO:0000256" key="4">
    <source>
        <dbReference type="ARBA" id="ARBA00022679"/>
    </source>
</evidence>
<name>A0A0G1NTM1_9BACT</name>
<comment type="caution">
    <text evidence="10">The sequence shown here is derived from an EMBL/GenBank/DDBJ whole genome shotgun (WGS) entry which is preliminary data.</text>
</comment>
<organism evidence="10 11">
    <name type="scientific">Candidatus Collierbacteria bacterium GW2011_GWC2_45_15</name>
    <dbReference type="NCBI Taxonomy" id="1618394"/>
    <lineage>
        <taxon>Bacteria</taxon>
        <taxon>Candidatus Collieribacteriota</taxon>
    </lineage>
</organism>
<protein>
    <recommendedName>
        <fullName evidence="9">Glycosyltransferase RgtA/B/C/D-like domain-containing protein</fullName>
    </recommendedName>
</protein>
<feature type="transmembrane region" description="Helical" evidence="8">
    <location>
        <begin position="185"/>
        <end position="203"/>
    </location>
</feature>
<feature type="transmembrane region" description="Helical" evidence="8">
    <location>
        <begin position="100"/>
        <end position="117"/>
    </location>
</feature>
<dbReference type="PANTHER" id="PTHR33908">
    <property type="entry name" value="MANNOSYLTRANSFERASE YKCB-RELATED"/>
    <property type="match status" value="1"/>
</dbReference>
<dbReference type="Pfam" id="PF13231">
    <property type="entry name" value="PMT_2"/>
    <property type="match status" value="1"/>
</dbReference>
<feature type="transmembrane region" description="Helical" evidence="8">
    <location>
        <begin position="280"/>
        <end position="298"/>
    </location>
</feature>
<keyword evidence="5 8" id="KW-0812">Transmembrane</keyword>
<dbReference type="GO" id="GO:0005886">
    <property type="term" value="C:plasma membrane"/>
    <property type="evidence" value="ECO:0007669"/>
    <property type="project" value="UniProtKB-SubCell"/>
</dbReference>
<keyword evidence="3" id="KW-0328">Glycosyltransferase</keyword>
<keyword evidence="7 8" id="KW-0472">Membrane</keyword>
<evidence type="ECO:0000256" key="3">
    <source>
        <dbReference type="ARBA" id="ARBA00022676"/>
    </source>
</evidence>
<sequence length="344" mass="38506">MVAIMTIVGFFLRLIGSNQSFWLDEGASLEIALTPLASFVTKMASDIHPPLFYLLLKLWLPLAGHSEWLIRLPFILIGTATIPAVYFLVKEIVDSKNHMAPRLALIFFCLSPFHIYYSQELRMYSLNALLTVLSWAYLLRSQKRSHPKYLIFFTLFNALNIYTFYGAFFNLAAQFLFIIFSRKKILPLLASLVVSFALFAPWLPTMLEQTKVGGYLKSALPGWSALSGSLDFKSLMLIPLKLLSGRISFTPKIVYYALGGLISAIYIFLAAFGAKEKRHAVLATWVIVPLIIASVVGLKTPVLGYWRFLFILPAVISLSAIGLSKFSLSVGGVTFWTLVILTLN</sequence>
<keyword evidence="4" id="KW-0808">Transferase</keyword>
<dbReference type="AlphaFoldDB" id="A0A0G1NTM1"/>
<proteinExistence type="predicted"/>
<feature type="transmembrane region" description="Helical" evidence="8">
    <location>
        <begin position="123"/>
        <end position="139"/>
    </location>
</feature>
<feature type="transmembrane region" description="Helical" evidence="8">
    <location>
        <begin position="253"/>
        <end position="273"/>
    </location>
</feature>
<keyword evidence="2" id="KW-1003">Cell membrane</keyword>
<dbReference type="PANTHER" id="PTHR33908:SF11">
    <property type="entry name" value="MEMBRANE PROTEIN"/>
    <property type="match status" value="1"/>
</dbReference>
<evidence type="ECO:0000256" key="1">
    <source>
        <dbReference type="ARBA" id="ARBA00004651"/>
    </source>
</evidence>
<feature type="transmembrane region" description="Helical" evidence="8">
    <location>
        <begin position="326"/>
        <end position="343"/>
    </location>
</feature>
<accession>A0A0G1NTM1</accession>
<dbReference type="GO" id="GO:0009103">
    <property type="term" value="P:lipopolysaccharide biosynthetic process"/>
    <property type="evidence" value="ECO:0007669"/>
    <property type="project" value="UniProtKB-ARBA"/>
</dbReference>
<evidence type="ECO:0000256" key="2">
    <source>
        <dbReference type="ARBA" id="ARBA00022475"/>
    </source>
</evidence>
<keyword evidence="6 8" id="KW-1133">Transmembrane helix</keyword>